<evidence type="ECO:0000313" key="16">
    <source>
        <dbReference type="Proteomes" id="UP001611075"/>
    </source>
</evidence>
<dbReference type="PANTHER" id="PTHR23501:SF188">
    <property type="entry name" value="TETRACYCLINE RESISTANCE PROTEIN"/>
    <property type="match status" value="1"/>
</dbReference>
<evidence type="ECO:0000256" key="9">
    <source>
        <dbReference type="ARBA" id="ARBA00023065"/>
    </source>
</evidence>
<dbReference type="InterPro" id="IPR036259">
    <property type="entry name" value="MFS_trans_sf"/>
</dbReference>
<comment type="subcellular location">
    <subcellularLocation>
        <location evidence="2">Cell membrane</location>
        <topology evidence="2">Multi-pass membrane protein</topology>
    </subcellularLocation>
</comment>
<evidence type="ECO:0000313" key="15">
    <source>
        <dbReference type="EMBL" id="MFI0796624.1"/>
    </source>
</evidence>
<evidence type="ECO:0000256" key="11">
    <source>
        <dbReference type="ARBA" id="ARBA00023251"/>
    </source>
</evidence>
<feature type="domain" description="Major facilitator superfamily (MFS) profile" evidence="14">
    <location>
        <begin position="1"/>
        <end position="418"/>
    </location>
</feature>
<feature type="transmembrane region" description="Helical" evidence="13">
    <location>
        <begin position="61"/>
        <end position="85"/>
    </location>
</feature>
<feature type="transmembrane region" description="Helical" evidence="13">
    <location>
        <begin position="91"/>
        <end position="110"/>
    </location>
</feature>
<keyword evidence="6 13" id="KW-0812">Transmembrane</keyword>
<protein>
    <recommendedName>
        <fullName evidence="12">Tetracycline resistance protein</fullName>
    </recommendedName>
</protein>
<evidence type="ECO:0000256" key="1">
    <source>
        <dbReference type="ARBA" id="ARBA00003279"/>
    </source>
</evidence>
<evidence type="ECO:0000259" key="14">
    <source>
        <dbReference type="PROSITE" id="PS50850"/>
    </source>
</evidence>
<evidence type="ECO:0000256" key="12">
    <source>
        <dbReference type="ARBA" id="ARBA00040630"/>
    </source>
</evidence>
<feature type="transmembrane region" description="Helical" evidence="13">
    <location>
        <begin position="244"/>
        <end position="266"/>
    </location>
</feature>
<feature type="transmembrane region" description="Helical" evidence="13">
    <location>
        <begin position="147"/>
        <end position="164"/>
    </location>
</feature>
<dbReference type="InterPro" id="IPR011701">
    <property type="entry name" value="MFS"/>
</dbReference>
<dbReference type="SUPFAM" id="SSF103473">
    <property type="entry name" value="MFS general substrate transporter"/>
    <property type="match status" value="1"/>
</dbReference>
<sequence>MLYGPAVYGVSAAAVALPAATQGLRTDPAAAVWILAVHALGLGIGAAVAGRATDIWGPRGVLSVGAALLTTGATVCALGSALAVVVAGRGLLAAGSGAMTATALALAASTPAPARPEVLARLGMMMALFSATAPLAGALALAASWRVALVLPALSVAATPMCWTRTHSGQRRGTGSVDWTGAFLLALVVVGLLLTVESATVRISGPIVLALVAITCAAASLLAVHTTRHPTGFLPAAIVRNWRFWHCGLIGAGVYGGLFAAVYAVPQMLTRLGHSAETVGVLLLPGAVAGVLLARLAAAASRRMPPRQVLTAVAVLFSAAVLLAAADRRPATLIGAATAGFAAFAVAQMTLTAALAASTDTDARGAAVGVANLLFFLGGALGPATCAALWDPWGLPAAFAATAALPTVAALGAWHLRT</sequence>
<keyword evidence="8 13" id="KW-1133">Transmembrane helix</keyword>
<feature type="transmembrane region" description="Helical" evidence="13">
    <location>
        <begin position="369"/>
        <end position="390"/>
    </location>
</feature>
<comment type="function">
    <text evidence="1">Resistance to tetracycline by an active tetracycline efflux. This is an energy-dependent process that decreases the accumulation of the antibiotic in whole cells. This protein functions as a metal-tetracycline/H(+) antiporter.</text>
</comment>
<accession>A0ABW7SSD6</accession>
<evidence type="ECO:0000256" key="6">
    <source>
        <dbReference type="ARBA" id="ARBA00022692"/>
    </source>
</evidence>
<comment type="similarity">
    <text evidence="3">Belongs to the major facilitator superfamily. TCR/Tet family.</text>
</comment>
<dbReference type="EMBL" id="JBIRPU010000030">
    <property type="protein sequence ID" value="MFI0796624.1"/>
    <property type="molecule type" value="Genomic_DNA"/>
</dbReference>
<evidence type="ECO:0000256" key="8">
    <source>
        <dbReference type="ARBA" id="ARBA00022989"/>
    </source>
</evidence>
<dbReference type="PROSITE" id="PS50850">
    <property type="entry name" value="MFS"/>
    <property type="match status" value="1"/>
</dbReference>
<dbReference type="Gene3D" id="1.20.1720.10">
    <property type="entry name" value="Multidrug resistance protein D"/>
    <property type="match status" value="1"/>
</dbReference>
<evidence type="ECO:0000256" key="4">
    <source>
        <dbReference type="ARBA" id="ARBA00022449"/>
    </source>
</evidence>
<evidence type="ECO:0000256" key="5">
    <source>
        <dbReference type="ARBA" id="ARBA00022475"/>
    </source>
</evidence>
<feature type="transmembrane region" description="Helical" evidence="13">
    <location>
        <begin position="122"/>
        <end position="141"/>
    </location>
</feature>
<dbReference type="Pfam" id="PF07690">
    <property type="entry name" value="MFS_1"/>
    <property type="match status" value="1"/>
</dbReference>
<gene>
    <name evidence="15" type="ORF">ACH4OY_28650</name>
</gene>
<dbReference type="RefSeq" id="WP_396684922.1">
    <property type="nucleotide sequence ID" value="NZ_JBIRPU010000030.1"/>
</dbReference>
<keyword evidence="4" id="KW-0813">Transport</keyword>
<evidence type="ECO:0000256" key="13">
    <source>
        <dbReference type="SAM" id="Phobius"/>
    </source>
</evidence>
<keyword evidence="11" id="KW-0046">Antibiotic resistance</keyword>
<feature type="transmembrane region" description="Helical" evidence="13">
    <location>
        <begin position="278"/>
        <end position="297"/>
    </location>
</feature>
<keyword evidence="4" id="KW-0050">Antiport</keyword>
<feature type="transmembrane region" description="Helical" evidence="13">
    <location>
        <begin position="176"/>
        <end position="195"/>
    </location>
</feature>
<dbReference type="PANTHER" id="PTHR23501">
    <property type="entry name" value="MAJOR FACILITATOR SUPERFAMILY"/>
    <property type="match status" value="1"/>
</dbReference>
<dbReference type="Gene3D" id="1.20.1250.20">
    <property type="entry name" value="MFS general substrate transporter like domains"/>
    <property type="match status" value="1"/>
</dbReference>
<keyword evidence="10 13" id="KW-0472">Membrane</keyword>
<evidence type="ECO:0000256" key="2">
    <source>
        <dbReference type="ARBA" id="ARBA00004651"/>
    </source>
</evidence>
<organism evidence="15 16">
    <name type="scientific">Micromonospora rubida</name>
    <dbReference type="NCBI Taxonomy" id="2697657"/>
    <lineage>
        <taxon>Bacteria</taxon>
        <taxon>Bacillati</taxon>
        <taxon>Actinomycetota</taxon>
        <taxon>Actinomycetes</taxon>
        <taxon>Micromonosporales</taxon>
        <taxon>Micromonosporaceae</taxon>
        <taxon>Micromonospora</taxon>
    </lineage>
</organism>
<feature type="transmembrane region" description="Helical" evidence="13">
    <location>
        <begin position="207"/>
        <end position="224"/>
    </location>
</feature>
<keyword evidence="5" id="KW-1003">Cell membrane</keyword>
<evidence type="ECO:0000256" key="7">
    <source>
        <dbReference type="ARBA" id="ARBA00022781"/>
    </source>
</evidence>
<proteinExistence type="inferred from homology"/>
<name>A0ABW7SSD6_9ACTN</name>
<keyword evidence="16" id="KW-1185">Reference proteome</keyword>
<feature type="transmembrane region" description="Helical" evidence="13">
    <location>
        <begin position="309"/>
        <end position="326"/>
    </location>
</feature>
<reference evidence="15 16" key="1">
    <citation type="submission" date="2024-10" db="EMBL/GenBank/DDBJ databases">
        <title>The Natural Products Discovery Center: Release of the First 8490 Sequenced Strains for Exploring Actinobacteria Biosynthetic Diversity.</title>
        <authorList>
            <person name="Kalkreuter E."/>
            <person name="Kautsar S.A."/>
            <person name="Yang D."/>
            <person name="Bader C.D."/>
            <person name="Teijaro C.N."/>
            <person name="Fluegel L."/>
            <person name="Davis C.M."/>
            <person name="Simpson J.R."/>
            <person name="Lauterbach L."/>
            <person name="Steele A.D."/>
            <person name="Gui C."/>
            <person name="Meng S."/>
            <person name="Li G."/>
            <person name="Viehrig K."/>
            <person name="Ye F."/>
            <person name="Su P."/>
            <person name="Kiefer A.F."/>
            <person name="Nichols A."/>
            <person name="Cepeda A.J."/>
            <person name="Yan W."/>
            <person name="Fan B."/>
            <person name="Jiang Y."/>
            <person name="Adhikari A."/>
            <person name="Zheng C.-J."/>
            <person name="Schuster L."/>
            <person name="Cowan T.M."/>
            <person name="Smanski M.J."/>
            <person name="Chevrette M.G."/>
            <person name="De Carvalho L.P.S."/>
            <person name="Shen B."/>
        </authorList>
    </citation>
    <scope>NUCLEOTIDE SEQUENCE [LARGE SCALE GENOMIC DNA]</scope>
    <source>
        <strain evidence="15 16">NPDC021253</strain>
    </source>
</reference>
<feature type="transmembrane region" description="Helical" evidence="13">
    <location>
        <begin position="31"/>
        <end position="49"/>
    </location>
</feature>
<keyword evidence="7" id="KW-0375">Hydrogen ion transport</keyword>
<feature type="transmembrane region" description="Helical" evidence="13">
    <location>
        <begin position="396"/>
        <end position="416"/>
    </location>
</feature>
<evidence type="ECO:0000256" key="10">
    <source>
        <dbReference type="ARBA" id="ARBA00023136"/>
    </source>
</evidence>
<dbReference type="Proteomes" id="UP001611075">
    <property type="component" value="Unassembled WGS sequence"/>
</dbReference>
<keyword evidence="9" id="KW-0406">Ion transport</keyword>
<feature type="transmembrane region" description="Helical" evidence="13">
    <location>
        <begin position="332"/>
        <end position="357"/>
    </location>
</feature>
<evidence type="ECO:0000256" key="3">
    <source>
        <dbReference type="ARBA" id="ARBA00007520"/>
    </source>
</evidence>
<comment type="caution">
    <text evidence="15">The sequence shown here is derived from an EMBL/GenBank/DDBJ whole genome shotgun (WGS) entry which is preliminary data.</text>
</comment>
<dbReference type="InterPro" id="IPR020846">
    <property type="entry name" value="MFS_dom"/>
</dbReference>